<dbReference type="PANTHER" id="PTHR36587">
    <property type="entry name" value="EXPRESSION SITE-ASSOCIATED GENE 3 (ESAG3)-LIKE PROTEIN"/>
    <property type="match status" value="1"/>
</dbReference>
<dbReference type="Proteomes" id="UP001316803">
    <property type="component" value="Unassembled WGS sequence"/>
</dbReference>
<gene>
    <name evidence="2" type="ORF">OHC33_010009</name>
</gene>
<accession>A0AAN8EDK3</accession>
<dbReference type="AlphaFoldDB" id="A0AAN8EDK3"/>
<reference evidence="2 3" key="1">
    <citation type="submission" date="2022-12" db="EMBL/GenBank/DDBJ databases">
        <title>Genomic features and morphological characterization of a novel Knufia sp. strain isolated from spacecraft assembly facility.</title>
        <authorList>
            <person name="Teixeira M."/>
            <person name="Chander A.M."/>
            <person name="Stajich J.E."/>
            <person name="Venkateswaran K."/>
        </authorList>
    </citation>
    <scope>NUCLEOTIDE SEQUENCE [LARGE SCALE GENOMIC DNA]</scope>
    <source>
        <strain evidence="2 3">FJI-L2-BK-P2</strain>
    </source>
</reference>
<keyword evidence="1" id="KW-0732">Signal</keyword>
<dbReference type="EMBL" id="JAKLMC020000041">
    <property type="protein sequence ID" value="KAK5948923.1"/>
    <property type="molecule type" value="Genomic_DNA"/>
</dbReference>
<dbReference type="CDD" id="cd22997">
    <property type="entry name" value="GT_LH"/>
    <property type="match status" value="1"/>
</dbReference>
<name>A0AAN8EDK3_9EURO</name>
<feature type="signal peptide" evidence="1">
    <location>
        <begin position="1"/>
        <end position="27"/>
    </location>
</feature>
<proteinExistence type="predicted"/>
<keyword evidence="3" id="KW-1185">Reference proteome</keyword>
<evidence type="ECO:0000313" key="2">
    <source>
        <dbReference type="EMBL" id="KAK5948923.1"/>
    </source>
</evidence>
<evidence type="ECO:0000313" key="3">
    <source>
        <dbReference type="Proteomes" id="UP001316803"/>
    </source>
</evidence>
<protein>
    <submittedName>
        <fullName evidence="2">Uncharacterized protein</fullName>
    </submittedName>
</protein>
<comment type="caution">
    <text evidence="2">The sequence shown here is derived from an EMBL/GenBank/DDBJ whole genome shotgun (WGS) entry which is preliminary data.</text>
</comment>
<evidence type="ECO:0000256" key="1">
    <source>
        <dbReference type="SAM" id="SignalP"/>
    </source>
</evidence>
<dbReference type="PANTHER" id="PTHR36587:SF2">
    <property type="entry name" value="EXPRESSION SITE-ASSOCIATED GENE 3 (ESAG3)-LIKE PROTEIN"/>
    <property type="match status" value="1"/>
</dbReference>
<sequence length="479" mass="53839">MLSPSTGGPKAMFVLIILFTLRPVSRPFYVPTRGAALDSTSLLILSAQEHVGLSVAGDTKSFDLPDSASPLHLIVPATSSNHHLCQLLLSAAILGYPSPTLINWNAPEDEDDYVQHLAKVEGILNHLNSLEPQHDDDLVLMVDGYDAWFQLPPSVLIERYHSLVRDSSGQYSRTGTRHLLVRRSSLDTVFFGQDKLCWPGGRSRAACWAVPDSTLSLQAFGPDTDHGIVEHNRPRWLNSGTIMGPVKDVRDVFIATLEKIRANHTENSDQFYFANVFAEQSYARQPAEVPTLSEEETVEIPDIPDGQRTEYHIGIDYESALFQTVAFYEDYIAWVMYNQSSDSMKSDHKHFNPYHHFALSEDLQDSSPLDTLPEKGKRLATSHSSMLAEALGSWSSLPLGVNTITKQVFPLIHFTGKKGYREMWWHRNWFYPYAGDLLRHKQSLEEGVGDAWTAGQEVKVIPWSSLCGRYEEYLFGQAD</sequence>
<feature type="chain" id="PRO_5042923229" evidence="1">
    <location>
        <begin position="28"/>
        <end position="479"/>
    </location>
</feature>
<organism evidence="2 3">
    <name type="scientific">Knufia fluminis</name>
    <dbReference type="NCBI Taxonomy" id="191047"/>
    <lineage>
        <taxon>Eukaryota</taxon>
        <taxon>Fungi</taxon>
        <taxon>Dikarya</taxon>
        <taxon>Ascomycota</taxon>
        <taxon>Pezizomycotina</taxon>
        <taxon>Eurotiomycetes</taxon>
        <taxon>Chaetothyriomycetidae</taxon>
        <taxon>Chaetothyriales</taxon>
        <taxon>Trichomeriaceae</taxon>
        <taxon>Knufia</taxon>
    </lineage>
</organism>